<sequence>MTDDLMHLSDMTALRSAIDALDLELARLLARRSRMIDRAAQIKAGAGLPARIDERVEEVAAKARRNAEATGYDPDLAEALWRLMMEHFIAQEARQLGEADER</sequence>
<evidence type="ECO:0000313" key="5">
    <source>
        <dbReference type="Proteomes" id="UP000199555"/>
    </source>
</evidence>
<proteinExistence type="predicted"/>
<protein>
    <recommendedName>
        <fullName evidence="1">chorismate mutase</fullName>
        <ecNumber evidence="1">5.4.99.5</ecNumber>
    </recommendedName>
</protein>
<dbReference type="Gene3D" id="1.20.59.10">
    <property type="entry name" value="Chorismate mutase"/>
    <property type="match status" value="1"/>
</dbReference>
<dbReference type="Proteomes" id="UP000199555">
    <property type="component" value="Unassembled WGS sequence"/>
</dbReference>
<dbReference type="InterPro" id="IPR002701">
    <property type="entry name" value="CM_II_prokaryot"/>
</dbReference>
<dbReference type="PANTHER" id="PTHR38041:SF1">
    <property type="entry name" value="CHORISMATE MUTASE"/>
    <property type="match status" value="1"/>
</dbReference>
<dbReference type="SUPFAM" id="SSF48600">
    <property type="entry name" value="Chorismate mutase II"/>
    <property type="match status" value="1"/>
</dbReference>
<dbReference type="GO" id="GO:0046417">
    <property type="term" value="P:chorismate metabolic process"/>
    <property type="evidence" value="ECO:0007669"/>
    <property type="project" value="InterPro"/>
</dbReference>
<dbReference type="InterPro" id="IPR036263">
    <property type="entry name" value="Chorismate_II_sf"/>
</dbReference>
<dbReference type="STRING" id="525640.SAMN04487971_101287"/>
<name>A0A1G9CNY2_9RHOB</name>
<dbReference type="RefSeq" id="WP_245688629.1">
    <property type="nucleotide sequence ID" value="NZ_FNGE01000001.1"/>
</dbReference>
<keyword evidence="2" id="KW-0413">Isomerase</keyword>
<evidence type="ECO:0000313" key="4">
    <source>
        <dbReference type="EMBL" id="SDK53286.1"/>
    </source>
</evidence>
<dbReference type="PANTHER" id="PTHR38041">
    <property type="entry name" value="CHORISMATE MUTASE"/>
    <property type="match status" value="1"/>
</dbReference>
<organism evidence="4 5">
    <name type="scientific">Paracoccus chinensis</name>
    <dbReference type="NCBI Taxonomy" id="525640"/>
    <lineage>
        <taxon>Bacteria</taxon>
        <taxon>Pseudomonadati</taxon>
        <taxon>Pseudomonadota</taxon>
        <taxon>Alphaproteobacteria</taxon>
        <taxon>Rhodobacterales</taxon>
        <taxon>Paracoccaceae</taxon>
        <taxon>Paracoccus</taxon>
    </lineage>
</organism>
<dbReference type="Pfam" id="PF01817">
    <property type="entry name" value="CM_2"/>
    <property type="match status" value="1"/>
</dbReference>
<keyword evidence="4" id="KW-0670">Pyruvate</keyword>
<dbReference type="GO" id="GO:0009697">
    <property type="term" value="P:salicylic acid biosynthetic process"/>
    <property type="evidence" value="ECO:0007669"/>
    <property type="project" value="TreeGrafter"/>
</dbReference>
<dbReference type="AlphaFoldDB" id="A0A1G9CNY2"/>
<evidence type="ECO:0000256" key="1">
    <source>
        <dbReference type="ARBA" id="ARBA00012404"/>
    </source>
</evidence>
<dbReference type="InterPro" id="IPR036979">
    <property type="entry name" value="CM_dom_sf"/>
</dbReference>
<gene>
    <name evidence="4" type="ORF">SAMN04487971_101287</name>
</gene>
<dbReference type="GO" id="GO:0004106">
    <property type="term" value="F:chorismate mutase activity"/>
    <property type="evidence" value="ECO:0007669"/>
    <property type="project" value="UniProtKB-EC"/>
</dbReference>
<keyword evidence="5" id="KW-1185">Reference proteome</keyword>
<dbReference type="PROSITE" id="PS51168">
    <property type="entry name" value="CHORISMATE_MUT_2"/>
    <property type="match status" value="1"/>
</dbReference>
<dbReference type="EMBL" id="FNGE01000001">
    <property type="protein sequence ID" value="SDK53286.1"/>
    <property type="molecule type" value="Genomic_DNA"/>
</dbReference>
<accession>A0A1G9CNY2</accession>
<evidence type="ECO:0000256" key="2">
    <source>
        <dbReference type="ARBA" id="ARBA00023235"/>
    </source>
</evidence>
<dbReference type="InterPro" id="IPR051331">
    <property type="entry name" value="Chorismate_mutase-related"/>
</dbReference>
<feature type="domain" description="Chorismate mutase" evidence="3">
    <location>
        <begin position="5"/>
        <end position="96"/>
    </location>
</feature>
<dbReference type="GO" id="GO:0016829">
    <property type="term" value="F:lyase activity"/>
    <property type="evidence" value="ECO:0007669"/>
    <property type="project" value="UniProtKB-KW"/>
</dbReference>
<dbReference type="EC" id="5.4.99.5" evidence="1"/>
<keyword evidence="4" id="KW-0456">Lyase</keyword>
<reference evidence="5" key="1">
    <citation type="submission" date="2016-10" db="EMBL/GenBank/DDBJ databases">
        <authorList>
            <person name="Varghese N."/>
            <person name="Submissions S."/>
        </authorList>
    </citation>
    <scope>NUCLEOTIDE SEQUENCE [LARGE SCALE GENOMIC DNA]</scope>
    <source>
        <strain evidence="5">CGMCC 1.7655</strain>
    </source>
</reference>
<dbReference type="SMART" id="SM00830">
    <property type="entry name" value="CM_2"/>
    <property type="match status" value="1"/>
</dbReference>
<evidence type="ECO:0000259" key="3">
    <source>
        <dbReference type="PROSITE" id="PS51168"/>
    </source>
</evidence>